<accession>A0A417YI35</accession>
<sequence length="184" mass="21507">MYKIINLHYWFNNKGFTNEDDLEKGELSLSFSSLPQKLINFNKNIIYKGIPFKFSQNNSGDNVEMTGQRIYFGETWDIQKIHVLGTSNNGSFCEEVHIYNDFKPLASKSICFSDFIQPFPQFDEEIVIKFPYTHTQNGINDNFSPIIWYTSIDFDKPIQANNLLFEDNPSMHIFCMTIEVKINE</sequence>
<reference evidence="1 2" key="1">
    <citation type="journal article" date="2007" name="Int. J. Syst. Evol. Microbiol.">
        <title>Oceanobacillus profundus sp. nov., isolated from a deep-sea sediment core.</title>
        <authorList>
            <person name="Kim Y.G."/>
            <person name="Choi D.H."/>
            <person name="Hyun S."/>
            <person name="Cho B.C."/>
        </authorList>
    </citation>
    <scope>NUCLEOTIDE SEQUENCE [LARGE SCALE GENOMIC DNA]</scope>
    <source>
        <strain evidence="1 2">DSM 18246</strain>
    </source>
</reference>
<proteinExistence type="predicted"/>
<keyword evidence="2" id="KW-1185">Reference proteome</keyword>
<evidence type="ECO:0000313" key="2">
    <source>
        <dbReference type="Proteomes" id="UP000285456"/>
    </source>
</evidence>
<comment type="caution">
    <text evidence="1">The sequence shown here is derived from an EMBL/GenBank/DDBJ whole genome shotgun (WGS) entry which is preliminary data.</text>
</comment>
<protein>
    <submittedName>
        <fullName evidence="1">Uncharacterized protein</fullName>
    </submittedName>
</protein>
<organism evidence="1 2">
    <name type="scientific">Oceanobacillus profundus</name>
    <dbReference type="NCBI Taxonomy" id="372463"/>
    <lineage>
        <taxon>Bacteria</taxon>
        <taxon>Bacillati</taxon>
        <taxon>Bacillota</taxon>
        <taxon>Bacilli</taxon>
        <taxon>Bacillales</taxon>
        <taxon>Bacillaceae</taxon>
        <taxon>Oceanobacillus</taxon>
    </lineage>
</organism>
<dbReference type="AlphaFoldDB" id="A0A417YI35"/>
<dbReference type="OrthoDB" id="2630463at2"/>
<gene>
    <name evidence="1" type="ORF">D1B32_09445</name>
</gene>
<dbReference type="RefSeq" id="WP_118889184.1">
    <property type="nucleotide sequence ID" value="NZ_JBHTNL010000017.1"/>
</dbReference>
<evidence type="ECO:0000313" key="1">
    <source>
        <dbReference type="EMBL" id="RHW32545.1"/>
    </source>
</evidence>
<dbReference type="Proteomes" id="UP000285456">
    <property type="component" value="Unassembled WGS sequence"/>
</dbReference>
<name>A0A417YI35_9BACI</name>
<dbReference type="EMBL" id="QWEH01000005">
    <property type="protein sequence ID" value="RHW32545.1"/>
    <property type="molecule type" value="Genomic_DNA"/>
</dbReference>